<dbReference type="AlphaFoldDB" id="W8VQN1"/>
<dbReference type="HOGENOM" id="CLU_2568825_0_0_10"/>
<evidence type="ECO:0000313" key="3">
    <source>
        <dbReference type="Proteomes" id="UP000031760"/>
    </source>
</evidence>
<feature type="coiled-coil region" evidence="1">
    <location>
        <begin position="37"/>
        <end position="68"/>
    </location>
</feature>
<dbReference type="KEGG" id="nmf:NMS_1755"/>
<dbReference type="RefSeq" id="WP_041496306.1">
    <property type="nucleotide sequence ID" value="NZ_AP014548.1"/>
</dbReference>
<dbReference type="Proteomes" id="UP000031760">
    <property type="component" value="Chromosome"/>
</dbReference>
<sequence>MNIPRFLIGDNAHYPEDIFIIHMDYPRFIINLKDDEVEFLEEIEKKDKEELEEETKTLIEEASRFYDEQMEMYENE</sequence>
<protein>
    <submittedName>
        <fullName evidence="2">Uncharacterized protein</fullName>
    </submittedName>
</protein>
<evidence type="ECO:0000256" key="1">
    <source>
        <dbReference type="SAM" id="Coils"/>
    </source>
</evidence>
<keyword evidence="1" id="KW-0175">Coiled coil</keyword>
<name>W8VQN1_9FLAO</name>
<evidence type="ECO:0000313" key="2">
    <source>
        <dbReference type="EMBL" id="BAO55764.1"/>
    </source>
</evidence>
<dbReference type="STRING" id="1454201.NMS_1755"/>
<dbReference type="EMBL" id="AP014548">
    <property type="protein sequence ID" value="BAO55764.1"/>
    <property type="molecule type" value="Genomic_DNA"/>
</dbReference>
<reference evidence="2 3" key="1">
    <citation type="journal article" date="2014" name="Proc. Natl. Acad. Sci. U.S.A.">
        <title>Functional characterization of flavobacteria rhodopsins reveals a unique class of light-driven chloride pump in bacteria.</title>
        <authorList>
            <person name="Yoshizawa S."/>
            <person name="Kumagai Y."/>
            <person name="Kim H."/>
            <person name="Ogura Y."/>
            <person name="Hayashi T."/>
            <person name="Iwasaki W."/>
            <person name="DeLong E.F."/>
            <person name="Kogure K."/>
        </authorList>
    </citation>
    <scope>NUCLEOTIDE SEQUENCE [LARGE SCALE GENOMIC DNA]</scope>
    <source>
        <strain evidence="2 3">S1-08</strain>
    </source>
</reference>
<organism evidence="2 3">
    <name type="scientific">Nonlabens marinus S1-08</name>
    <dbReference type="NCBI Taxonomy" id="1454201"/>
    <lineage>
        <taxon>Bacteria</taxon>
        <taxon>Pseudomonadati</taxon>
        <taxon>Bacteroidota</taxon>
        <taxon>Flavobacteriia</taxon>
        <taxon>Flavobacteriales</taxon>
        <taxon>Flavobacteriaceae</taxon>
        <taxon>Nonlabens</taxon>
    </lineage>
</organism>
<gene>
    <name evidence="2" type="ORF">NMS_1755</name>
</gene>
<proteinExistence type="predicted"/>
<dbReference type="OrthoDB" id="1099259at2"/>
<accession>W8VQN1</accession>
<keyword evidence="3" id="KW-1185">Reference proteome</keyword>